<organism evidence="1 2">
    <name type="scientific">Thalictrum thalictroides</name>
    <name type="common">Rue-anemone</name>
    <name type="synonym">Anemone thalictroides</name>
    <dbReference type="NCBI Taxonomy" id="46969"/>
    <lineage>
        <taxon>Eukaryota</taxon>
        <taxon>Viridiplantae</taxon>
        <taxon>Streptophyta</taxon>
        <taxon>Embryophyta</taxon>
        <taxon>Tracheophyta</taxon>
        <taxon>Spermatophyta</taxon>
        <taxon>Magnoliopsida</taxon>
        <taxon>Ranunculales</taxon>
        <taxon>Ranunculaceae</taxon>
        <taxon>Thalictroideae</taxon>
        <taxon>Thalictrum</taxon>
    </lineage>
</organism>
<comment type="caution">
    <text evidence="1">The sequence shown here is derived from an EMBL/GenBank/DDBJ whole genome shotgun (WGS) entry which is preliminary data.</text>
</comment>
<evidence type="ECO:0000313" key="2">
    <source>
        <dbReference type="Proteomes" id="UP000554482"/>
    </source>
</evidence>
<dbReference type="Proteomes" id="UP000554482">
    <property type="component" value="Unassembled WGS sequence"/>
</dbReference>
<keyword evidence="2" id="KW-1185">Reference proteome</keyword>
<sequence length="70" mass="8142">MSWLCDRMSCSLAKREKKEKEGGHVERVISQSQQKKEFREYKCGSSVWPLDPDLREGDILFDGCKYKSLA</sequence>
<proteinExistence type="predicted"/>
<protein>
    <submittedName>
        <fullName evidence="1">Uncharacterized protein</fullName>
    </submittedName>
</protein>
<dbReference type="EMBL" id="JABWDY010017441">
    <property type="protein sequence ID" value="KAF5195352.1"/>
    <property type="molecule type" value="Genomic_DNA"/>
</dbReference>
<evidence type="ECO:0000313" key="1">
    <source>
        <dbReference type="EMBL" id="KAF5195352.1"/>
    </source>
</evidence>
<dbReference type="AlphaFoldDB" id="A0A7J6WGY6"/>
<gene>
    <name evidence="1" type="ORF">FRX31_015062</name>
</gene>
<reference evidence="1 2" key="1">
    <citation type="submission" date="2020-06" db="EMBL/GenBank/DDBJ databases">
        <title>Transcriptomic and genomic resources for Thalictrum thalictroides and T. hernandezii: Facilitating candidate gene discovery in an emerging model plant lineage.</title>
        <authorList>
            <person name="Arias T."/>
            <person name="Riano-Pachon D.M."/>
            <person name="Di Stilio V.S."/>
        </authorList>
    </citation>
    <scope>NUCLEOTIDE SEQUENCE [LARGE SCALE GENOMIC DNA]</scope>
    <source>
        <strain evidence="2">cv. WT478/WT964</strain>
        <tissue evidence="1">Leaves</tissue>
    </source>
</reference>
<name>A0A7J6WGY6_THATH</name>
<accession>A0A7J6WGY6</accession>